<reference evidence="2" key="1">
    <citation type="journal article" date="2019" name="Int. J. Syst. Evol. Microbiol.">
        <title>The Global Catalogue of Microorganisms (GCM) 10K type strain sequencing project: providing services to taxonomists for standard genome sequencing and annotation.</title>
        <authorList>
            <consortium name="The Broad Institute Genomics Platform"/>
            <consortium name="The Broad Institute Genome Sequencing Center for Infectious Disease"/>
            <person name="Wu L."/>
            <person name="Ma J."/>
        </authorList>
    </citation>
    <scope>NUCLEOTIDE SEQUENCE [LARGE SCALE GENOMIC DNA]</scope>
    <source>
        <strain evidence="2">JCM 18542</strain>
    </source>
</reference>
<gene>
    <name evidence="1" type="ORF">GCM10023353_10230</name>
</gene>
<keyword evidence="2" id="KW-1185">Reference proteome</keyword>
<organism evidence="1 2">
    <name type="scientific">Tomitella cavernea</name>
    <dbReference type="NCBI Taxonomy" id="1387982"/>
    <lineage>
        <taxon>Bacteria</taxon>
        <taxon>Bacillati</taxon>
        <taxon>Actinomycetota</taxon>
        <taxon>Actinomycetes</taxon>
        <taxon>Mycobacteriales</taxon>
        <taxon>Tomitella</taxon>
    </lineage>
</organism>
<name>A0ABP9CGI2_9ACTN</name>
<evidence type="ECO:0000313" key="1">
    <source>
        <dbReference type="EMBL" id="GAA4808472.1"/>
    </source>
</evidence>
<dbReference type="EMBL" id="BAABKQ010000001">
    <property type="protein sequence ID" value="GAA4808472.1"/>
    <property type="molecule type" value="Genomic_DNA"/>
</dbReference>
<accession>A0ABP9CGI2</accession>
<proteinExistence type="predicted"/>
<protein>
    <submittedName>
        <fullName evidence="1">Uncharacterized protein</fullName>
    </submittedName>
</protein>
<comment type="caution">
    <text evidence="1">The sequence shown here is derived from an EMBL/GenBank/DDBJ whole genome shotgun (WGS) entry which is preliminary data.</text>
</comment>
<dbReference type="Proteomes" id="UP001500839">
    <property type="component" value="Unassembled WGS sequence"/>
</dbReference>
<sequence>MRGGFRSDEDRQEWYRVGLVPPIGGADNHGYIVVDDSERVHAQAMVCVAESWERVRPVGAFR</sequence>
<evidence type="ECO:0000313" key="2">
    <source>
        <dbReference type="Proteomes" id="UP001500839"/>
    </source>
</evidence>